<proteinExistence type="predicted"/>
<dbReference type="Gene3D" id="3.40.50.300">
    <property type="entry name" value="P-loop containing nucleotide triphosphate hydrolases"/>
    <property type="match status" value="1"/>
</dbReference>
<organism evidence="1 2">
    <name type="scientific">Pseudogemmobacter humi</name>
    <dbReference type="NCBI Taxonomy" id="2483812"/>
    <lineage>
        <taxon>Bacteria</taxon>
        <taxon>Pseudomonadati</taxon>
        <taxon>Pseudomonadota</taxon>
        <taxon>Alphaproteobacteria</taxon>
        <taxon>Rhodobacterales</taxon>
        <taxon>Paracoccaceae</taxon>
        <taxon>Pseudogemmobacter</taxon>
    </lineage>
</organism>
<keyword evidence="2" id="KW-1185">Reference proteome</keyword>
<protein>
    <recommendedName>
        <fullName evidence="3">Sulfotransferase family protein</fullName>
    </recommendedName>
</protein>
<dbReference type="PROSITE" id="PS51257">
    <property type="entry name" value="PROKAR_LIPOPROTEIN"/>
    <property type="match status" value="1"/>
</dbReference>
<gene>
    <name evidence="1" type="ORF">XINFAN_01061</name>
</gene>
<reference evidence="1 2" key="1">
    <citation type="submission" date="2018-11" db="EMBL/GenBank/DDBJ databases">
        <authorList>
            <person name="Criscuolo A."/>
        </authorList>
    </citation>
    <scope>NUCLEOTIDE SEQUENCE [LARGE SCALE GENOMIC DNA]</scope>
    <source>
        <strain evidence="1">ACIP111625</strain>
    </source>
</reference>
<dbReference type="OrthoDB" id="7802556at2"/>
<evidence type="ECO:0008006" key="3">
    <source>
        <dbReference type="Google" id="ProtNLM"/>
    </source>
</evidence>
<evidence type="ECO:0000313" key="1">
    <source>
        <dbReference type="EMBL" id="VDC23472.1"/>
    </source>
</evidence>
<sequence>MAAAVKFTSFVMFAEMRTGSNFLEANLNALAGVSCLGEMFNPHFIGKKDCQEAFGVDLATRERDPHLLLHRMREQTPGLAGFRYFHDHDPRILPDLIQDPACAKIVLTRNPLESYVSWKIAQATGQWKLTNVKNLKTAQARFDGAEFERHLEKVQAFQIQLLNGLQTTGQTAFYLDYEDIQDVAVLNGLATWLGVAARLDAPDATLKKQNPEPLAGKVSNPGAIEAALARLDRFNLSRTPNFEPRRPAAIPGFLASAGAPLIWMPVKGGPVAGLRDWLGQLGQGGVIGDFVQKSLRQWKRARPGHRSFTVVRHPLLRAHVAFREMIVSGKLMDHRATLIRAHKADLPPPGRDFADAAQHREAFLTFLRYAKLSTGGQTGQKVDPHWASQTAVIQGFAGFQPPDLVIREDRLSAGLAFLAAELGLPSPPVTTDEAAPAALDAIWSEEMEEAAQDAWTRDYLGFGFARWKP</sequence>
<evidence type="ECO:0000313" key="2">
    <source>
        <dbReference type="Proteomes" id="UP000277498"/>
    </source>
</evidence>
<dbReference type="InterPro" id="IPR027417">
    <property type="entry name" value="P-loop_NTPase"/>
</dbReference>
<dbReference type="RefSeq" id="WP_124085475.1">
    <property type="nucleotide sequence ID" value="NZ_UXAW01000048.1"/>
</dbReference>
<name>A0A3P5WQU7_9RHOB</name>
<dbReference type="EMBL" id="UXAW01000048">
    <property type="protein sequence ID" value="VDC23472.1"/>
    <property type="molecule type" value="Genomic_DNA"/>
</dbReference>
<dbReference type="SUPFAM" id="SSF52540">
    <property type="entry name" value="P-loop containing nucleoside triphosphate hydrolases"/>
    <property type="match status" value="1"/>
</dbReference>
<dbReference type="Proteomes" id="UP000277498">
    <property type="component" value="Unassembled WGS sequence"/>
</dbReference>
<accession>A0A3P5WQU7</accession>
<dbReference type="AlphaFoldDB" id="A0A3P5WQU7"/>